<accession>A0ABP8D1F6</accession>
<dbReference type="InterPro" id="IPR001173">
    <property type="entry name" value="Glyco_trans_2-like"/>
</dbReference>
<dbReference type="RefSeq" id="WP_344715686.1">
    <property type="nucleotide sequence ID" value="NZ_BAABCB010000029.1"/>
</dbReference>
<dbReference type="Proteomes" id="UP001501682">
    <property type="component" value="Unassembled WGS sequence"/>
</dbReference>
<dbReference type="Pfam" id="PF00535">
    <property type="entry name" value="Glycos_transf_2"/>
    <property type="match status" value="1"/>
</dbReference>
<comment type="caution">
    <text evidence="2">The sequence shown here is derived from an EMBL/GenBank/DDBJ whole genome shotgun (WGS) entry which is preliminary data.</text>
</comment>
<dbReference type="EMBL" id="BAABCB010000029">
    <property type="protein sequence ID" value="GAA4245723.1"/>
    <property type="molecule type" value="Genomic_DNA"/>
</dbReference>
<reference evidence="3" key="1">
    <citation type="journal article" date="2019" name="Int. J. Syst. Evol. Microbiol.">
        <title>The Global Catalogue of Microorganisms (GCM) 10K type strain sequencing project: providing services to taxonomists for standard genome sequencing and annotation.</title>
        <authorList>
            <consortium name="The Broad Institute Genomics Platform"/>
            <consortium name="The Broad Institute Genome Sequencing Center for Infectious Disease"/>
            <person name="Wu L."/>
            <person name="Ma J."/>
        </authorList>
    </citation>
    <scope>NUCLEOTIDE SEQUENCE [LARGE SCALE GENOMIC DNA]</scope>
    <source>
        <strain evidence="3">JCM 17633</strain>
    </source>
</reference>
<evidence type="ECO:0000313" key="3">
    <source>
        <dbReference type="Proteomes" id="UP001501682"/>
    </source>
</evidence>
<feature type="domain" description="Glycosyltransferase 2-like" evidence="1">
    <location>
        <begin position="3"/>
        <end position="131"/>
    </location>
</feature>
<proteinExistence type="predicted"/>
<organism evidence="2 3">
    <name type="scientific">Winogradskyella damuponensis</name>
    <dbReference type="NCBI Taxonomy" id="943939"/>
    <lineage>
        <taxon>Bacteria</taxon>
        <taxon>Pseudomonadati</taxon>
        <taxon>Bacteroidota</taxon>
        <taxon>Flavobacteriia</taxon>
        <taxon>Flavobacteriales</taxon>
        <taxon>Flavobacteriaceae</taxon>
        <taxon>Winogradskyella</taxon>
    </lineage>
</organism>
<evidence type="ECO:0000259" key="1">
    <source>
        <dbReference type="Pfam" id="PF00535"/>
    </source>
</evidence>
<dbReference type="InterPro" id="IPR029044">
    <property type="entry name" value="Nucleotide-diphossugar_trans"/>
</dbReference>
<sequence length="284" mass="32847">MLSILIPCYNYDILPLVSELHQQVKALPIEFEILVYDDASNSKFNKTNASINNLEGCCFKILSNNIGRSKIRNLLGNDASYENLLFMDADTFPQQKNFIKNYLSHENEKVVYGGITNEVEVPEKPYKLRWLYTKKRETQSICSSNFLIKKSVFLLNQFDETLTTYGYEDVVFFAGLKENNIKIKTIQNWAIHRCQETADNYISKLETGLQNLLYLIEGNKLAQDESKLHKFYALARKFGMVPVVVLLFKTLKKGLIKNFNSSHPSIILLDFYKLGYFCLLKTKK</sequence>
<protein>
    <submittedName>
        <fullName evidence="2">Glycosyltransferase</fullName>
    </submittedName>
</protein>
<evidence type="ECO:0000313" key="2">
    <source>
        <dbReference type="EMBL" id="GAA4245723.1"/>
    </source>
</evidence>
<gene>
    <name evidence="2" type="ORF">GCM10022292_29180</name>
</gene>
<keyword evidence="3" id="KW-1185">Reference proteome</keyword>
<dbReference type="SUPFAM" id="SSF53448">
    <property type="entry name" value="Nucleotide-diphospho-sugar transferases"/>
    <property type="match status" value="1"/>
</dbReference>
<name>A0ABP8D1F6_9FLAO</name>
<dbReference type="Gene3D" id="3.90.550.10">
    <property type="entry name" value="Spore Coat Polysaccharide Biosynthesis Protein SpsA, Chain A"/>
    <property type="match status" value="1"/>
</dbReference>